<evidence type="ECO:0000256" key="4">
    <source>
        <dbReference type="ARBA" id="ARBA00022777"/>
    </source>
</evidence>
<evidence type="ECO:0000313" key="8">
    <source>
        <dbReference type="EMBL" id="KAJ8602360.1"/>
    </source>
</evidence>
<name>A0AAD7UCI1_9STRA</name>
<dbReference type="SUPFAM" id="SSF54236">
    <property type="entry name" value="Ubiquitin-like"/>
    <property type="match status" value="1"/>
</dbReference>
<dbReference type="AlphaFoldDB" id="A0AAD7UCI1"/>
<dbReference type="Gene3D" id="3.10.20.90">
    <property type="entry name" value="Phosphatidylinositol 3-kinase Catalytic Subunit, Chain A, domain 1"/>
    <property type="match status" value="1"/>
</dbReference>
<evidence type="ECO:0000256" key="1">
    <source>
        <dbReference type="ARBA" id="ARBA00008941"/>
    </source>
</evidence>
<protein>
    <recommendedName>
        <fullName evidence="7">Ubiquitin-like domain-containing protein</fullName>
    </recommendedName>
</protein>
<keyword evidence="3" id="KW-0547">Nucleotide-binding</keyword>
<keyword evidence="2" id="KW-0808">Transferase</keyword>
<dbReference type="InterPro" id="IPR029071">
    <property type="entry name" value="Ubiquitin-like_domsf"/>
</dbReference>
<comment type="similarity">
    <text evidence="1">Belongs to the PI3/PI4-kinase family. Type II PI4K subfamily.</text>
</comment>
<keyword evidence="9" id="KW-1185">Reference proteome</keyword>
<keyword evidence="4" id="KW-0418">Kinase</keyword>
<feature type="region of interest" description="Disordered" evidence="6">
    <location>
        <begin position="549"/>
        <end position="568"/>
    </location>
</feature>
<evidence type="ECO:0000256" key="2">
    <source>
        <dbReference type="ARBA" id="ARBA00022679"/>
    </source>
</evidence>
<evidence type="ECO:0000259" key="7">
    <source>
        <dbReference type="PROSITE" id="PS50053"/>
    </source>
</evidence>
<keyword evidence="5" id="KW-0067">ATP-binding</keyword>
<dbReference type="GO" id="GO:0016301">
    <property type="term" value="F:kinase activity"/>
    <property type="evidence" value="ECO:0007669"/>
    <property type="project" value="UniProtKB-KW"/>
</dbReference>
<dbReference type="SMART" id="SM00213">
    <property type="entry name" value="UBQ"/>
    <property type="match status" value="1"/>
</dbReference>
<gene>
    <name evidence="8" type="ORF">CTAYLR_004250</name>
</gene>
<accession>A0AAD7UCI1</accession>
<organism evidence="8 9">
    <name type="scientific">Chrysophaeum taylorii</name>
    <dbReference type="NCBI Taxonomy" id="2483200"/>
    <lineage>
        <taxon>Eukaryota</taxon>
        <taxon>Sar</taxon>
        <taxon>Stramenopiles</taxon>
        <taxon>Ochrophyta</taxon>
        <taxon>Pelagophyceae</taxon>
        <taxon>Pelagomonadales</taxon>
        <taxon>Pelagomonadaceae</taxon>
        <taxon>Chrysophaeum</taxon>
    </lineage>
</organism>
<sequence length="723" mass="78691">MGRTVPASASLGSLGAVEAQGVVEVRSARRREVDPGQSMHVYLKDAWRERAMLGGRRKLKVKAFMSVREVKATIARLVGIPASRQRLYWRLRELKDHRTLEESGIHQSGATLVFDARPADECGGDRGRGSTPPTTPPSGACGRCEGSLAALEPVSCAALEGPDGSLPSALRRALLRARRALCVGGKAPELALDGTGGTYFLHGPDGRRVACFKPADEEPFCVNNPRHFVGYPGSHDESLAMRRGVRPGEAYVREVAAYLLDRSAGGLAGVPETTVVECRHTKFHYADRTVKDKIGSLQVYVNHDGVAEDYGVDRLVLSRVQAIAALDVRALNCDRNGANMLVTRRGASLAVVPIDHGFCLPEVLEIEWFDWCWIDWPQMAAPVCDDLKRAISLIDPAADAAVLRDTLGLRPKALRLSRASSELLKRGVAAGLVLRDIASLVVVPQDASNALGTNKSRLAAAIDRAADLAALALDEDRHPGRQRTASPDREVAALDDDDELGTWREAKSSPTSAAASPMLLLSETKLRITISQDDREEKRNMVGPHLVKTTTTTTTTTRPVPIQPPSVATPASAAVVGCSPRWVDGLPADVASRLFDDASSAASSDDDWRRPRSPRASARRRRRRSHALKTSPEKQHSAPISTRSFETPLVRLHSCPALADVFSSEEDSALATKARRLDDGDTLARRVQAQNDADFDRHFFHFLDGILDDLVRWKLLNNKSQRD</sequence>
<reference evidence="8" key="1">
    <citation type="submission" date="2023-01" db="EMBL/GenBank/DDBJ databases">
        <title>Metagenome sequencing of chrysophaentin producing Chrysophaeum taylorii.</title>
        <authorList>
            <person name="Davison J."/>
            <person name="Bewley C."/>
        </authorList>
    </citation>
    <scope>NUCLEOTIDE SEQUENCE</scope>
    <source>
        <strain evidence="8">NIES-1699</strain>
    </source>
</reference>
<dbReference type="PANTHER" id="PTHR45800">
    <property type="entry name" value="PHOSPHATIDYLINOSITOL 4-KINASE GAMMA"/>
    <property type="match status" value="1"/>
</dbReference>
<feature type="domain" description="Ubiquitin-like" evidence="7">
    <location>
        <begin position="39"/>
        <end position="105"/>
    </location>
</feature>
<proteinExistence type="inferred from homology"/>
<feature type="region of interest" description="Disordered" evidence="6">
    <location>
        <begin position="498"/>
        <end position="518"/>
    </location>
</feature>
<dbReference type="EMBL" id="JAQMWT010000381">
    <property type="protein sequence ID" value="KAJ8602360.1"/>
    <property type="molecule type" value="Genomic_DNA"/>
</dbReference>
<feature type="compositionally biased region" description="Low complexity" evidence="6">
    <location>
        <begin position="508"/>
        <end position="518"/>
    </location>
</feature>
<dbReference type="Pfam" id="PF00454">
    <property type="entry name" value="PI3_PI4_kinase"/>
    <property type="match status" value="1"/>
</dbReference>
<dbReference type="InterPro" id="IPR044571">
    <property type="entry name" value="P4KG1-8"/>
</dbReference>
<dbReference type="InterPro" id="IPR000626">
    <property type="entry name" value="Ubiquitin-like_dom"/>
</dbReference>
<dbReference type="Proteomes" id="UP001230188">
    <property type="component" value="Unassembled WGS sequence"/>
</dbReference>
<evidence type="ECO:0000256" key="6">
    <source>
        <dbReference type="SAM" id="MobiDB-lite"/>
    </source>
</evidence>
<evidence type="ECO:0000313" key="9">
    <source>
        <dbReference type="Proteomes" id="UP001230188"/>
    </source>
</evidence>
<feature type="compositionally biased region" description="Basic residues" evidence="6">
    <location>
        <begin position="611"/>
        <end position="627"/>
    </location>
</feature>
<dbReference type="PROSITE" id="PS50053">
    <property type="entry name" value="UBIQUITIN_2"/>
    <property type="match status" value="1"/>
</dbReference>
<feature type="region of interest" description="Disordered" evidence="6">
    <location>
        <begin position="599"/>
        <end position="643"/>
    </location>
</feature>
<dbReference type="InterPro" id="IPR000403">
    <property type="entry name" value="PI3/4_kinase_cat_dom"/>
</dbReference>
<dbReference type="GO" id="GO:0005524">
    <property type="term" value="F:ATP binding"/>
    <property type="evidence" value="ECO:0007669"/>
    <property type="project" value="UniProtKB-KW"/>
</dbReference>
<evidence type="ECO:0000256" key="3">
    <source>
        <dbReference type="ARBA" id="ARBA00022741"/>
    </source>
</evidence>
<evidence type="ECO:0000256" key="5">
    <source>
        <dbReference type="ARBA" id="ARBA00022840"/>
    </source>
</evidence>
<comment type="caution">
    <text evidence="8">The sequence shown here is derived from an EMBL/GenBank/DDBJ whole genome shotgun (WGS) entry which is preliminary data.</text>
</comment>
<dbReference type="CDD" id="cd17039">
    <property type="entry name" value="Ubl_ubiquitin_like"/>
    <property type="match status" value="1"/>
</dbReference>
<dbReference type="Pfam" id="PF00240">
    <property type="entry name" value="ubiquitin"/>
    <property type="match status" value="1"/>
</dbReference>
<dbReference type="PANTHER" id="PTHR45800:SF11">
    <property type="entry name" value="PHOSPHATIDYLINOSITOL 3-KINASE-RELATED PROTEIN KINASE"/>
    <property type="match status" value="1"/>
</dbReference>